<dbReference type="AlphaFoldDB" id="A0A4R7EPZ8"/>
<sequence>MRKITLLFAFFISLCSFAQLKGIIKDKDGNPVSFATVIVDKTQNGTISNEKGQYELTLRQSGTYTIVYQFLGFKTERIVVDFQGQSIERNIVLTEEDFQLDNIVINVGKNPADEIIRKAIKNKSQNTAGLAAFKADFYSKGLIKTLKLPKILMKNVKVNDGDLKDTGIDSLGRGIVYLSETVSEIQYQKPDKLKEHIVASKVSGSDNGYSFNTADESFYDFYENFIDIGEIGTKLVSPIANQAFSYYRYNLEATFQDGDAVINKIKVTPKVKTQPVFSGDLYLVEETGAIYGMDLKVTGSSLQEPIIEEININQNFFYDDKIKSWVKRSQNLDLTFGVFGAKVQGVFLSVFNNYNFVPEFSKQTFGKEVLSFAKDANKKDSLFWDSNRMFALTDEEIHDYHFKDSIKTVKQSPEYLDSIRRKGNKFDFFSPVSGYCYTSPKRNFTFAYDGLISLDKIGFNTVQGFYMGSGLEAVFSDKDKKTATTFRVNFDYGFASERFRSYGYVSHYFAGVNKSFVYVKGGTQIKQFHPSNIDERLNAVFSLLTRKNYAKYYNNEEVYAGYSGRFLDESLVLNTTIGYEQRKPLFNNANGSLYSGSRSYTSNDPLQPDNFISSPIDLHHIYKFKLSADIYLGQKYISYPDQKIYMRNPDYPKIQLYYEKGFAASEDNYNYDLIAVKLNQTLNVSNKGQLAYAVKTGHYFNENNISFIDRKHFSGNETHINLGDGYLNAFNLLPYYALSTNKSYAEVHLEYDFKGFVINKIPLLNLTGWNIVVGYHNAALSDNKPYQEFTAGLSNFGIGKFKFFRLDYIRAYNGSKYVKDGIMIGIKKDF</sequence>
<gene>
    <name evidence="2" type="ORF">C8P70_13213</name>
</gene>
<reference evidence="2 3" key="1">
    <citation type="submission" date="2019-03" db="EMBL/GenBank/DDBJ databases">
        <title>Genomic Encyclopedia of Archaeal and Bacterial Type Strains, Phase II (KMG-II): from individual species to whole genera.</title>
        <authorList>
            <person name="Goeker M."/>
        </authorList>
    </citation>
    <scope>NUCLEOTIDE SEQUENCE [LARGE SCALE GENOMIC DNA]</scope>
    <source>
        <strain evidence="2 3">DSM 28213</strain>
    </source>
</reference>
<dbReference type="EMBL" id="SOAG01000032">
    <property type="protein sequence ID" value="TDS52169.1"/>
    <property type="molecule type" value="Genomic_DNA"/>
</dbReference>
<protein>
    <submittedName>
        <fullName evidence="2">Carboxypeptidase-like protein</fullName>
    </submittedName>
</protein>
<keyword evidence="3" id="KW-1185">Reference proteome</keyword>
<evidence type="ECO:0000256" key="1">
    <source>
        <dbReference type="SAM" id="SignalP"/>
    </source>
</evidence>
<dbReference type="Proteomes" id="UP000295215">
    <property type="component" value="Unassembled WGS sequence"/>
</dbReference>
<feature type="signal peptide" evidence="1">
    <location>
        <begin position="1"/>
        <end position="18"/>
    </location>
</feature>
<evidence type="ECO:0000313" key="2">
    <source>
        <dbReference type="EMBL" id="TDS52169.1"/>
    </source>
</evidence>
<dbReference type="SUPFAM" id="SSF49464">
    <property type="entry name" value="Carboxypeptidase regulatory domain-like"/>
    <property type="match status" value="1"/>
</dbReference>
<dbReference type="Pfam" id="PF18939">
    <property type="entry name" value="DUF5686"/>
    <property type="match status" value="1"/>
</dbReference>
<keyword evidence="2" id="KW-0645">Protease</keyword>
<dbReference type="InterPro" id="IPR043741">
    <property type="entry name" value="DUF5686"/>
</dbReference>
<dbReference type="RefSeq" id="WP_133713552.1">
    <property type="nucleotide sequence ID" value="NZ_SOAG01000032.1"/>
</dbReference>
<name>A0A4R7EPZ8_9FLAO</name>
<dbReference type="OrthoDB" id="983143at2"/>
<dbReference type="InterPro" id="IPR008969">
    <property type="entry name" value="CarboxyPept-like_regulatory"/>
</dbReference>
<keyword evidence="2" id="KW-0121">Carboxypeptidase</keyword>
<evidence type="ECO:0000313" key="3">
    <source>
        <dbReference type="Proteomes" id="UP000295215"/>
    </source>
</evidence>
<dbReference type="Pfam" id="PF13715">
    <property type="entry name" value="CarbopepD_reg_2"/>
    <property type="match status" value="1"/>
</dbReference>
<keyword evidence="2" id="KW-0378">Hydrolase</keyword>
<organism evidence="2 3">
    <name type="scientific">Myroides indicus</name>
    <dbReference type="NCBI Taxonomy" id="1323422"/>
    <lineage>
        <taxon>Bacteria</taxon>
        <taxon>Pseudomonadati</taxon>
        <taxon>Bacteroidota</taxon>
        <taxon>Flavobacteriia</taxon>
        <taxon>Flavobacteriales</taxon>
        <taxon>Flavobacteriaceae</taxon>
        <taxon>Myroides</taxon>
    </lineage>
</organism>
<proteinExistence type="predicted"/>
<dbReference type="Gene3D" id="2.60.40.1120">
    <property type="entry name" value="Carboxypeptidase-like, regulatory domain"/>
    <property type="match status" value="1"/>
</dbReference>
<accession>A0A4R7EPZ8</accession>
<feature type="chain" id="PRO_5020787848" evidence="1">
    <location>
        <begin position="19"/>
        <end position="830"/>
    </location>
</feature>
<dbReference type="GO" id="GO:0004180">
    <property type="term" value="F:carboxypeptidase activity"/>
    <property type="evidence" value="ECO:0007669"/>
    <property type="project" value="UniProtKB-KW"/>
</dbReference>
<comment type="caution">
    <text evidence="2">The sequence shown here is derived from an EMBL/GenBank/DDBJ whole genome shotgun (WGS) entry which is preliminary data.</text>
</comment>
<keyword evidence="1" id="KW-0732">Signal</keyword>